<feature type="region of interest" description="Disordered" evidence="4">
    <location>
        <begin position="659"/>
        <end position="689"/>
    </location>
</feature>
<organism evidence="6 7">
    <name type="scientific">Lymnaea stagnalis</name>
    <name type="common">Great pond snail</name>
    <name type="synonym">Helix stagnalis</name>
    <dbReference type="NCBI Taxonomy" id="6523"/>
    <lineage>
        <taxon>Eukaryota</taxon>
        <taxon>Metazoa</taxon>
        <taxon>Spiralia</taxon>
        <taxon>Lophotrochozoa</taxon>
        <taxon>Mollusca</taxon>
        <taxon>Gastropoda</taxon>
        <taxon>Heterobranchia</taxon>
        <taxon>Euthyneura</taxon>
        <taxon>Panpulmonata</taxon>
        <taxon>Hygrophila</taxon>
        <taxon>Lymnaeoidea</taxon>
        <taxon>Lymnaeidae</taxon>
        <taxon>Lymnaea</taxon>
    </lineage>
</organism>
<dbReference type="PROSITE" id="PS51720">
    <property type="entry name" value="G_AIG1"/>
    <property type="match status" value="1"/>
</dbReference>
<feature type="compositionally biased region" description="Basic and acidic residues" evidence="4">
    <location>
        <begin position="27"/>
        <end position="44"/>
    </location>
</feature>
<feature type="compositionally biased region" description="Polar residues" evidence="4">
    <location>
        <begin position="1"/>
        <end position="12"/>
    </location>
</feature>
<dbReference type="PANTHER" id="PTHR10903:SF184">
    <property type="entry name" value="GTP-BINDING PROTEIN A"/>
    <property type="match status" value="1"/>
</dbReference>
<proteinExistence type="inferred from homology"/>
<evidence type="ECO:0000313" key="6">
    <source>
        <dbReference type="EMBL" id="CAL1533397.1"/>
    </source>
</evidence>
<dbReference type="PANTHER" id="PTHR10903">
    <property type="entry name" value="GTPASE, IMAP FAMILY MEMBER-RELATED"/>
    <property type="match status" value="1"/>
</dbReference>
<protein>
    <recommendedName>
        <fullName evidence="5">AIG1-type G domain-containing protein</fullName>
    </recommendedName>
</protein>
<comment type="similarity">
    <text evidence="1">Belongs to the TRAFAC class TrmE-Era-EngA-EngB-Septin-like GTPase superfamily. AIG1/Toc34/Toc159-like paraseptin GTPase family. IAN subfamily.</text>
</comment>
<reference evidence="6 7" key="1">
    <citation type="submission" date="2024-04" db="EMBL/GenBank/DDBJ databases">
        <authorList>
            <consortium name="Genoscope - CEA"/>
            <person name="William W."/>
        </authorList>
    </citation>
    <scope>NUCLEOTIDE SEQUENCE [LARGE SCALE GENOMIC DNA]</scope>
</reference>
<feature type="compositionally biased region" description="Polar residues" evidence="4">
    <location>
        <begin position="47"/>
        <end position="77"/>
    </location>
</feature>
<evidence type="ECO:0000259" key="5">
    <source>
        <dbReference type="PROSITE" id="PS51720"/>
    </source>
</evidence>
<dbReference type="InterPro" id="IPR006703">
    <property type="entry name" value="G_AIG1"/>
</dbReference>
<name>A0AAV2HIX5_LYMST</name>
<dbReference type="InterPro" id="IPR027417">
    <property type="entry name" value="P-loop_NTPase"/>
</dbReference>
<evidence type="ECO:0000313" key="7">
    <source>
        <dbReference type="Proteomes" id="UP001497497"/>
    </source>
</evidence>
<evidence type="ECO:0000256" key="3">
    <source>
        <dbReference type="ARBA" id="ARBA00023134"/>
    </source>
</evidence>
<dbReference type="FunFam" id="3.40.50.300:FF:000840">
    <property type="entry name" value="Immune-associated nucleotide-binding protein 9"/>
    <property type="match status" value="1"/>
</dbReference>
<evidence type="ECO:0000256" key="4">
    <source>
        <dbReference type="SAM" id="MobiDB-lite"/>
    </source>
</evidence>
<comment type="caution">
    <text evidence="6">The sequence shown here is derived from an EMBL/GenBank/DDBJ whole genome shotgun (WGS) entry which is preliminary data.</text>
</comment>
<dbReference type="InterPro" id="IPR045058">
    <property type="entry name" value="GIMA/IAN/Toc"/>
</dbReference>
<dbReference type="Gene3D" id="3.40.50.300">
    <property type="entry name" value="P-loop containing nucleotide triphosphate hydrolases"/>
    <property type="match status" value="1"/>
</dbReference>
<gene>
    <name evidence="6" type="ORF">GSLYS_00007392001</name>
</gene>
<evidence type="ECO:0000256" key="2">
    <source>
        <dbReference type="ARBA" id="ARBA00022741"/>
    </source>
</evidence>
<keyword evidence="3" id="KW-0342">GTP-binding</keyword>
<feature type="region of interest" description="Disordered" evidence="4">
    <location>
        <begin position="1"/>
        <end position="100"/>
    </location>
</feature>
<dbReference type="EMBL" id="CAXITT010000143">
    <property type="protein sequence ID" value="CAL1533397.1"/>
    <property type="molecule type" value="Genomic_DNA"/>
</dbReference>
<dbReference type="AlphaFoldDB" id="A0AAV2HIX5"/>
<keyword evidence="2" id="KW-0547">Nucleotide-binding</keyword>
<dbReference type="Proteomes" id="UP001497497">
    <property type="component" value="Unassembled WGS sequence"/>
</dbReference>
<keyword evidence="7" id="KW-1185">Reference proteome</keyword>
<sequence>MSSRTASDQTKVTTKRSKKATRVKSSSPKEDTSKPKRNVNKELEETVSITDSEDVQSIQENNQEVSTPVCTDIQTSKTRNRKRSSGSTSSFAPEPDTIKEKLKMREKVSDKDVDLLMIGKTGNGKSALGNAILRRDIFESSGSTLSVTFKVDYDYAEFQDRIITVVDVPGVAENRLSSEKSTDHIMKSMEYAIKINPEGYHAFLLVVKYGNRLTDEESNAIKFLRTIFGEDFVKKFCIIIMTCGDNFERDNRKKNITFLEWCENEKGEFQELLKECSRRIILFDSVTENKDKQYKQVAQLLKTVDNLASSGKRYSDANFEAAKTARDKLMIESKEPMIRKETMRETSLILDKLSKIINYKDLNETMITLNALLDRATALFESTKKQDKGTGALHQLLITINDIINQIKKDIELVNTKAIYIEKNKEKERKHNIELQMIKEEAERKNKEEQIALEKAKRDIEEKRKKVEEDLKKQQEEQERKEEELQKEFSETKRIENELKKELVEAKRKEEEIEKNRLINETKQTNRNIELQKLKEEAERKITEEHIALEMANRENEEKRKKFEEDLKKRQEEQERKEEELKKEFAETKRREDELKKKLAEAKRKEEEIEEKQKQHNIEMQKLKEEAERKIAEEQVALEKANRENEEKRKKIEEEWKKLQEEQDKREETWAKEQEETKRKLKEEQEQENARRQIEFDNLVKNYKEVKSKSDEGLLTSLGQIIKLSAERVGEFLKEFVKYVMQKVITQSN</sequence>
<dbReference type="GO" id="GO:0005525">
    <property type="term" value="F:GTP binding"/>
    <property type="evidence" value="ECO:0007669"/>
    <property type="project" value="UniProtKB-KW"/>
</dbReference>
<evidence type="ECO:0000256" key="1">
    <source>
        <dbReference type="ARBA" id="ARBA00008535"/>
    </source>
</evidence>
<feature type="domain" description="AIG1-type G" evidence="5">
    <location>
        <begin position="110"/>
        <end position="323"/>
    </location>
</feature>
<accession>A0AAV2HIX5</accession>
<feature type="region of interest" description="Disordered" evidence="4">
    <location>
        <begin position="549"/>
        <end position="617"/>
    </location>
</feature>
<feature type="compositionally biased region" description="Basic residues" evidence="4">
    <location>
        <begin position="13"/>
        <end position="22"/>
    </location>
</feature>
<dbReference type="SUPFAM" id="SSF52540">
    <property type="entry name" value="P-loop containing nucleoside triphosphate hydrolases"/>
    <property type="match status" value="1"/>
</dbReference>
<dbReference type="Pfam" id="PF04548">
    <property type="entry name" value="AIG1"/>
    <property type="match status" value="1"/>
</dbReference>